<dbReference type="RefSeq" id="WP_094399275.1">
    <property type="nucleotide sequence ID" value="NZ_NMVL01000001.1"/>
</dbReference>
<dbReference type="PANTHER" id="PTHR35337">
    <property type="entry name" value="SLR1478 PROTEIN"/>
    <property type="match status" value="1"/>
</dbReference>
<keyword evidence="1" id="KW-0472">Membrane</keyword>
<feature type="transmembrane region" description="Helical" evidence="1">
    <location>
        <begin position="255"/>
        <end position="277"/>
    </location>
</feature>
<dbReference type="AlphaFoldDB" id="A0A255G734"/>
<feature type="transmembrane region" description="Helical" evidence="1">
    <location>
        <begin position="284"/>
        <end position="303"/>
    </location>
</feature>
<dbReference type="Proteomes" id="UP000215896">
    <property type="component" value="Unassembled WGS sequence"/>
</dbReference>
<reference evidence="2 3" key="1">
    <citation type="submission" date="2017-07" db="EMBL/GenBank/DDBJ databases">
        <title>Draft whole genome sequences of clinical Proprionibacteriaceae strains.</title>
        <authorList>
            <person name="Bernier A.-M."/>
            <person name="Bernard K."/>
            <person name="Domingo M.-C."/>
        </authorList>
    </citation>
    <scope>NUCLEOTIDE SEQUENCE [LARGE SCALE GENOMIC DNA]</scope>
    <source>
        <strain evidence="2 3">NML 030167</strain>
    </source>
</reference>
<comment type="caution">
    <text evidence="2">The sequence shown here is derived from an EMBL/GenBank/DDBJ whole genome shotgun (WGS) entry which is preliminary data.</text>
</comment>
<dbReference type="PANTHER" id="PTHR35337:SF1">
    <property type="entry name" value="SLR1478 PROTEIN"/>
    <property type="match status" value="1"/>
</dbReference>
<evidence type="ECO:0008006" key="4">
    <source>
        <dbReference type="Google" id="ProtNLM"/>
    </source>
</evidence>
<evidence type="ECO:0000256" key="1">
    <source>
        <dbReference type="SAM" id="Phobius"/>
    </source>
</evidence>
<gene>
    <name evidence="2" type="ORF">CGZ94_15060</name>
</gene>
<proteinExistence type="predicted"/>
<dbReference type="InterPro" id="IPR002798">
    <property type="entry name" value="SpoIIM-like"/>
</dbReference>
<organism evidence="2 3">
    <name type="scientific">Enemella evansiae</name>
    <dbReference type="NCBI Taxonomy" id="2016499"/>
    <lineage>
        <taxon>Bacteria</taxon>
        <taxon>Bacillati</taxon>
        <taxon>Actinomycetota</taxon>
        <taxon>Actinomycetes</taxon>
        <taxon>Propionibacteriales</taxon>
        <taxon>Propionibacteriaceae</taxon>
        <taxon>Enemella</taxon>
    </lineage>
</organism>
<evidence type="ECO:0000313" key="3">
    <source>
        <dbReference type="Proteomes" id="UP000215896"/>
    </source>
</evidence>
<feature type="transmembrane region" description="Helical" evidence="1">
    <location>
        <begin position="165"/>
        <end position="186"/>
    </location>
</feature>
<feature type="transmembrane region" description="Helical" evidence="1">
    <location>
        <begin position="207"/>
        <end position="235"/>
    </location>
</feature>
<keyword evidence="3" id="KW-1185">Reference proteome</keyword>
<accession>A0A255G734</accession>
<dbReference type="OrthoDB" id="5243448at2"/>
<keyword evidence="1" id="KW-1133">Transmembrane helix</keyword>
<name>A0A255G734_9ACTN</name>
<protein>
    <recommendedName>
        <fullName evidence="4">Stage II sporulation protein M</fullName>
    </recommendedName>
</protein>
<feature type="transmembrane region" description="Helical" evidence="1">
    <location>
        <begin position="101"/>
        <end position="121"/>
    </location>
</feature>
<dbReference type="Pfam" id="PF01944">
    <property type="entry name" value="SpoIIM"/>
    <property type="match status" value="1"/>
</dbReference>
<evidence type="ECO:0000313" key="2">
    <source>
        <dbReference type="EMBL" id="OYO11728.1"/>
    </source>
</evidence>
<keyword evidence="1" id="KW-0812">Transmembrane</keyword>
<sequence length="331" mass="36494">MDLDAFITANEPQWRELEELLKRRRLTAAEADRMLDLYARIGSQLAELRAASPDPALVAWLSALLARARHRTAPAQPLGPATIGRFLGQDFPAALWRMRRWLCWSWGLNVLAVVLLTWWFLANPRIENALMSPEQLQSLIEVDFEKYYSENAAGSFALRVWTNNAWVAAQCIVVGVLGFPVIMILFRNLMNLAVIASVMIRHDRADLFFGLILPHGLLELTVVFCAAAVGLRLFWAWVAPGDLTRGASLAHWGRTAMTVVLGLAVVLALSGLIEAFVTPSGLPAWARIGIGVLALALFVAYVAGPGRRAANRGVTGDLREFDRGTEELTRG</sequence>
<dbReference type="EMBL" id="NMVO01000015">
    <property type="protein sequence ID" value="OYO11728.1"/>
    <property type="molecule type" value="Genomic_DNA"/>
</dbReference>